<comment type="caution">
    <text evidence="2">The sequence shown here is derived from an EMBL/GenBank/DDBJ whole genome shotgun (WGS) entry which is preliminary data.</text>
</comment>
<dbReference type="PROSITE" id="PS50888">
    <property type="entry name" value="BHLH"/>
    <property type="match status" value="1"/>
</dbReference>
<evidence type="ECO:0000259" key="1">
    <source>
        <dbReference type="PROSITE" id="PS50888"/>
    </source>
</evidence>
<proteinExistence type="predicted"/>
<dbReference type="Gene3D" id="4.10.280.10">
    <property type="entry name" value="Helix-loop-helix DNA-binding domain"/>
    <property type="match status" value="1"/>
</dbReference>
<name>W6U015_ECHGR</name>
<dbReference type="GeneID" id="36346509"/>
<dbReference type="InterPro" id="IPR036638">
    <property type="entry name" value="HLH_DNA-bd_sf"/>
</dbReference>
<dbReference type="KEGG" id="egl:EGR_10794"/>
<dbReference type="OrthoDB" id="6264573at2759"/>
<dbReference type="CTD" id="36346509"/>
<accession>W6U015</accession>
<sequence>MCVDAHGGSGGGHEAPVVKVVSAPSVVSTHSSTYIQRTEGRGVLSRTSSRQRFESRRVKKQNMERVRRARISDKIAQLHGLALSMVGKDAVSSVRTEKVEMLGFCHDVLSSLRNLLVESPDMMERLKAYHRGDTVTSAVCQNITPDSPTTSQIGYCDSGVYVSPTSVTHSSSVEGNGADRTEYRLPPKKRQEVWRPYL</sequence>
<evidence type="ECO:0000313" key="3">
    <source>
        <dbReference type="Proteomes" id="UP000019149"/>
    </source>
</evidence>
<dbReference type="OMA" id="TYIQRTE"/>
<gene>
    <name evidence="2" type="ORF">EGR_10794</name>
</gene>
<dbReference type="Proteomes" id="UP000019149">
    <property type="component" value="Unassembled WGS sequence"/>
</dbReference>
<feature type="domain" description="BHLH" evidence="1">
    <location>
        <begin position="55"/>
        <end position="112"/>
    </location>
</feature>
<evidence type="ECO:0000313" key="2">
    <source>
        <dbReference type="EMBL" id="EUB54348.1"/>
    </source>
</evidence>
<protein>
    <submittedName>
        <fullName evidence="2">STARP antigen</fullName>
    </submittedName>
</protein>
<dbReference type="SUPFAM" id="SSF47459">
    <property type="entry name" value="HLH, helix-loop-helix DNA-binding domain"/>
    <property type="match status" value="1"/>
</dbReference>
<dbReference type="EMBL" id="APAU02000271">
    <property type="protein sequence ID" value="EUB54348.1"/>
    <property type="molecule type" value="Genomic_DNA"/>
</dbReference>
<reference evidence="2 3" key="1">
    <citation type="journal article" date="2013" name="Nat. Genet.">
        <title>The genome of the hydatid tapeworm Echinococcus granulosus.</title>
        <authorList>
            <person name="Zheng H."/>
            <person name="Zhang W."/>
            <person name="Zhang L."/>
            <person name="Zhang Z."/>
            <person name="Li J."/>
            <person name="Lu G."/>
            <person name="Zhu Y."/>
            <person name="Wang Y."/>
            <person name="Huang Y."/>
            <person name="Liu J."/>
            <person name="Kang H."/>
            <person name="Chen J."/>
            <person name="Wang L."/>
            <person name="Chen A."/>
            <person name="Yu S."/>
            <person name="Gao Z."/>
            <person name="Jin L."/>
            <person name="Gu W."/>
            <person name="Wang Z."/>
            <person name="Zhao L."/>
            <person name="Shi B."/>
            <person name="Wen H."/>
            <person name="Lin R."/>
            <person name="Jones M.K."/>
            <person name="Brejova B."/>
            <person name="Vinar T."/>
            <person name="Zhao G."/>
            <person name="McManus D.P."/>
            <person name="Chen Z."/>
            <person name="Zhou Y."/>
            <person name="Wang S."/>
        </authorList>
    </citation>
    <scope>NUCLEOTIDE SEQUENCE [LARGE SCALE GENOMIC DNA]</scope>
</reference>
<organism evidence="2 3">
    <name type="scientific">Echinococcus granulosus</name>
    <name type="common">Hydatid tapeworm</name>
    <dbReference type="NCBI Taxonomy" id="6210"/>
    <lineage>
        <taxon>Eukaryota</taxon>
        <taxon>Metazoa</taxon>
        <taxon>Spiralia</taxon>
        <taxon>Lophotrochozoa</taxon>
        <taxon>Platyhelminthes</taxon>
        <taxon>Cestoda</taxon>
        <taxon>Eucestoda</taxon>
        <taxon>Cyclophyllidea</taxon>
        <taxon>Taeniidae</taxon>
        <taxon>Echinococcus</taxon>
        <taxon>Echinococcus granulosus group</taxon>
    </lineage>
</organism>
<dbReference type="InterPro" id="IPR011598">
    <property type="entry name" value="bHLH_dom"/>
</dbReference>
<dbReference type="RefSeq" id="XP_024345544.1">
    <property type="nucleotide sequence ID" value="XM_024500043.1"/>
</dbReference>
<keyword evidence="3" id="KW-1185">Reference proteome</keyword>
<dbReference type="AlphaFoldDB" id="W6U015"/>
<dbReference type="GO" id="GO:0046983">
    <property type="term" value="F:protein dimerization activity"/>
    <property type="evidence" value="ECO:0007669"/>
    <property type="project" value="InterPro"/>
</dbReference>